<accession>A0A9P4QGP9</accession>
<reference evidence="3" key="1">
    <citation type="journal article" date="2020" name="Stud. Mycol.">
        <title>101 Dothideomycetes genomes: a test case for predicting lifestyles and emergence of pathogens.</title>
        <authorList>
            <person name="Haridas S."/>
            <person name="Albert R."/>
            <person name="Binder M."/>
            <person name="Bloem J."/>
            <person name="Labutti K."/>
            <person name="Salamov A."/>
            <person name="Andreopoulos B."/>
            <person name="Baker S."/>
            <person name="Barry K."/>
            <person name="Bills G."/>
            <person name="Bluhm B."/>
            <person name="Cannon C."/>
            <person name="Castanera R."/>
            <person name="Culley D."/>
            <person name="Daum C."/>
            <person name="Ezra D."/>
            <person name="Gonzalez J."/>
            <person name="Henrissat B."/>
            <person name="Kuo A."/>
            <person name="Liang C."/>
            <person name="Lipzen A."/>
            <person name="Lutzoni F."/>
            <person name="Magnuson J."/>
            <person name="Mondo S."/>
            <person name="Nolan M."/>
            <person name="Ohm R."/>
            <person name="Pangilinan J."/>
            <person name="Park H.-J."/>
            <person name="Ramirez L."/>
            <person name="Alfaro M."/>
            <person name="Sun H."/>
            <person name="Tritt A."/>
            <person name="Yoshinaga Y."/>
            <person name="Zwiers L.-H."/>
            <person name="Turgeon B."/>
            <person name="Goodwin S."/>
            <person name="Spatafora J."/>
            <person name="Crous P."/>
            <person name="Grigoriev I."/>
        </authorList>
    </citation>
    <scope>NUCLEOTIDE SEQUENCE</scope>
    <source>
        <strain evidence="3">CBS 125425</strain>
    </source>
</reference>
<sequence>MRWSTPAVWIAATLTVPGDAGFIAYKDADCSKKLTIKSDGTEVPDSKLLSDHSLMDTSFAGAHWYDNMDWGDASSTGDSGTGSRNVWFKPDPSQDATCEYVLMRDISQGWGYINPLPGQLVLRAPEEDCVYAPMLPGQGIGSSYCCGSDCDRIQVEFNSDGDLQKRGIRVKREDIDFTQPVPYWNTTHPKGSTGKAETGTYK</sequence>
<dbReference type="OrthoDB" id="4479320at2759"/>
<evidence type="ECO:0000313" key="3">
    <source>
        <dbReference type="EMBL" id="KAF2726948.1"/>
    </source>
</evidence>
<proteinExistence type="predicted"/>
<name>A0A9P4QGP9_9PLEO</name>
<protein>
    <submittedName>
        <fullName evidence="3">Uncharacterized protein</fullName>
    </submittedName>
</protein>
<dbReference type="EMBL" id="ML996370">
    <property type="protein sequence ID" value="KAF2726948.1"/>
    <property type="molecule type" value="Genomic_DNA"/>
</dbReference>
<organism evidence="3 4">
    <name type="scientific">Polyplosphaeria fusca</name>
    <dbReference type="NCBI Taxonomy" id="682080"/>
    <lineage>
        <taxon>Eukaryota</taxon>
        <taxon>Fungi</taxon>
        <taxon>Dikarya</taxon>
        <taxon>Ascomycota</taxon>
        <taxon>Pezizomycotina</taxon>
        <taxon>Dothideomycetes</taxon>
        <taxon>Pleosporomycetidae</taxon>
        <taxon>Pleosporales</taxon>
        <taxon>Tetraplosphaeriaceae</taxon>
        <taxon>Polyplosphaeria</taxon>
    </lineage>
</organism>
<feature type="region of interest" description="Disordered" evidence="1">
    <location>
        <begin position="181"/>
        <end position="202"/>
    </location>
</feature>
<evidence type="ECO:0000256" key="1">
    <source>
        <dbReference type="SAM" id="MobiDB-lite"/>
    </source>
</evidence>
<evidence type="ECO:0000313" key="4">
    <source>
        <dbReference type="Proteomes" id="UP000799444"/>
    </source>
</evidence>
<keyword evidence="2" id="KW-0732">Signal</keyword>
<keyword evidence="4" id="KW-1185">Reference proteome</keyword>
<feature type="non-terminal residue" evidence="3">
    <location>
        <position position="202"/>
    </location>
</feature>
<gene>
    <name evidence="3" type="ORF">EJ04DRAFT_557696</name>
</gene>
<comment type="caution">
    <text evidence="3">The sequence shown here is derived from an EMBL/GenBank/DDBJ whole genome shotgun (WGS) entry which is preliminary data.</text>
</comment>
<feature type="signal peptide" evidence="2">
    <location>
        <begin position="1"/>
        <end position="20"/>
    </location>
</feature>
<dbReference type="Proteomes" id="UP000799444">
    <property type="component" value="Unassembled WGS sequence"/>
</dbReference>
<feature type="chain" id="PRO_5040193440" evidence="2">
    <location>
        <begin position="21"/>
        <end position="202"/>
    </location>
</feature>
<dbReference type="AlphaFoldDB" id="A0A9P4QGP9"/>
<evidence type="ECO:0000256" key="2">
    <source>
        <dbReference type="SAM" id="SignalP"/>
    </source>
</evidence>